<dbReference type="InterPro" id="IPR003607">
    <property type="entry name" value="HD/PDEase_dom"/>
</dbReference>
<dbReference type="InterPro" id="IPR050798">
    <property type="entry name" value="YhaM_exoribonuc/phosphodiest"/>
</dbReference>
<dbReference type="InterPro" id="IPR006674">
    <property type="entry name" value="HD_domain"/>
</dbReference>
<name>A0A5C1AN40_9BACT</name>
<dbReference type="GO" id="GO:0016787">
    <property type="term" value="F:hydrolase activity"/>
    <property type="evidence" value="ECO:0007669"/>
    <property type="project" value="UniProtKB-KW"/>
</dbReference>
<dbReference type="RefSeq" id="WP_149113799.1">
    <property type="nucleotide sequence ID" value="NZ_CP042425.1"/>
</dbReference>
<dbReference type="SMART" id="SM00471">
    <property type="entry name" value="HDc"/>
    <property type="match status" value="1"/>
</dbReference>
<dbReference type="EMBL" id="CP042425">
    <property type="protein sequence ID" value="QEL19406.1"/>
    <property type="molecule type" value="Genomic_DNA"/>
</dbReference>
<dbReference type="OrthoDB" id="9778453at2"/>
<dbReference type="Proteomes" id="UP000324974">
    <property type="component" value="Chromosome"/>
</dbReference>
<keyword evidence="1" id="KW-0378">Hydrolase</keyword>
<dbReference type="PANTHER" id="PTHR37294">
    <property type="entry name" value="3'-5' EXORIBONUCLEASE YHAM"/>
    <property type="match status" value="1"/>
</dbReference>
<evidence type="ECO:0000313" key="3">
    <source>
        <dbReference type="EMBL" id="QEL19406.1"/>
    </source>
</evidence>
<sequence length="341" mass="38667">MARDKPRPPVAKLHELAVGPPASDFFALLVEKKKGTTRDGKPFYSCRFRDHRRTVSCVIWADAPLYTECEQNWHAGMIYKVRGVFAEHEKYGPQIEVVRLRESTTADKEDGLNEAEFIERSRFDSDAMFTDLKALVQAEIRDEPLKVLIDGLLDAHAEPLKKLPATARHFYPFPGGWLEHVLNVTRNCCWLADQYAERFPDLKPFNRDLVVAGAVLHDIGRVAEYTITLPTLPPESTVAGHLFGHIQLSRDLVRDAAKGVEGLNAELVQLLEHVILAHLTRPEWGSPRLPMIPEVLILHHADDLDAKFEMFARHLTRDTGEGLVTERDPILNKQLLKQRSV</sequence>
<evidence type="ECO:0000256" key="1">
    <source>
        <dbReference type="ARBA" id="ARBA00022801"/>
    </source>
</evidence>
<evidence type="ECO:0000259" key="2">
    <source>
        <dbReference type="SMART" id="SM00471"/>
    </source>
</evidence>
<gene>
    <name evidence="3" type="ORF">PX52LOC_06477</name>
</gene>
<dbReference type="PANTHER" id="PTHR37294:SF1">
    <property type="entry name" value="3'-5' EXORIBONUCLEASE YHAM"/>
    <property type="match status" value="1"/>
</dbReference>
<accession>A0A5C1AN40</accession>
<proteinExistence type="predicted"/>
<dbReference type="GO" id="GO:0031125">
    <property type="term" value="P:rRNA 3'-end processing"/>
    <property type="evidence" value="ECO:0007669"/>
    <property type="project" value="TreeGrafter"/>
</dbReference>
<protein>
    <submittedName>
        <fullName evidence="3">HD domain-containing protein</fullName>
    </submittedName>
</protein>
<dbReference type="Pfam" id="PF01966">
    <property type="entry name" value="HD"/>
    <property type="match status" value="1"/>
</dbReference>
<dbReference type="KEGG" id="lrs:PX52LOC_06477"/>
<evidence type="ECO:0000313" key="4">
    <source>
        <dbReference type="Proteomes" id="UP000324974"/>
    </source>
</evidence>
<feature type="domain" description="HD/PDEase" evidence="2">
    <location>
        <begin position="173"/>
        <end position="316"/>
    </location>
</feature>
<keyword evidence="4" id="KW-1185">Reference proteome</keyword>
<dbReference type="CDD" id="cd00077">
    <property type="entry name" value="HDc"/>
    <property type="match status" value="1"/>
</dbReference>
<dbReference type="Gene3D" id="1.10.3210.10">
    <property type="entry name" value="Hypothetical protein af1432"/>
    <property type="match status" value="1"/>
</dbReference>
<dbReference type="AlphaFoldDB" id="A0A5C1AN40"/>
<organism evidence="3 4">
    <name type="scientific">Limnoglobus roseus</name>
    <dbReference type="NCBI Taxonomy" id="2598579"/>
    <lineage>
        <taxon>Bacteria</taxon>
        <taxon>Pseudomonadati</taxon>
        <taxon>Planctomycetota</taxon>
        <taxon>Planctomycetia</taxon>
        <taxon>Gemmatales</taxon>
        <taxon>Gemmataceae</taxon>
        <taxon>Limnoglobus</taxon>
    </lineage>
</organism>
<reference evidence="4" key="1">
    <citation type="submission" date="2019-08" db="EMBL/GenBank/DDBJ databases">
        <title>Limnoglobus roseus gen. nov., sp. nov., a novel freshwater planctomycete with a giant genome from the family Gemmataceae.</title>
        <authorList>
            <person name="Kulichevskaya I.S."/>
            <person name="Naumoff D.G."/>
            <person name="Miroshnikov K."/>
            <person name="Ivanova A."/>
            <person name="Philippov D.A."/>
            <person name="Hakobyan A."/>
            <person name="Rijpstra I.C."/>
            <person name="Sinninghe Damste J.S."/>
            <person name="Liesack W."/>
            <person name="Dedysh S.N."/>
        </authorList>
    </citation>
    <scope>NUCLEOTIDE SEQUENCE [LARGE SCALE GENOMIC DNA]</scope>
    <source>
        <strain evidence="4">PX52</strain>
    </source>
</reference>
<dbReference type="SUPFAM" id="SSF109604">
    <property type="entry name" value="HD-domain/PDEase-like"/>
    <property type="match status" value="1"/>
</dbReference>